<comment type="caution">
    <text evidence="1">The sequence shown here is derived from an EMBL/GenBank/DDBJ whole genome shotgun (WGS) entry which is preliminary data.</text>
</comment>
<dbReference type="Gene3D" id="3.90.180.10">
    <property type="entry name" value="Medium-chain alcohol dehydrogenases, catalytic domain"/>
    <property type="match status" value="2"/>
</dbReference>
<accession>A0AAW1Y7A3</accession>
<dbReference type="Gene3D" id="3.40.50.720">
    <property type="entry name" value="NAD(P)-binding Rossmann-like Domain"/>
    <property type="match status" value="1"/>
</dbReference>
<dbReference type="Proteomes" id="UP001457282">
    <property type="component" value="Unassembled WGS sequence"/>
</dbReference>
<evidence type="ECO:0000313" key="1">
    <source>
        <dbReference type="EMBL" id="KAK9944718.1"/>
    </source>
</evidence>
<dbReference type="SUPFAM" id="SSF50129">
    <property type="entry name" value="GroES-like"/>
    <property type="match status" value="1"/>
</dbReference>
<dbReference type="SUPFAM" id="SSF51735">
    <property type="entry name" value="NAD(P)-binding Rossmann-fold domains"/>
    <property type="match status" value="1"/>
</dbReference>
<evidence type="ECO:0000313" key="2">
    <source>
        <dbReference type="Proteomes" id="UP001457282"/>
    </source>
</evidence>
<dbReference type="EMBL" id="JBEDUW010000002">
    <property type="protein sequence ID" value="KAK9944718.1"/>
    <property type="molecule type" value="Genomic_DNA"/>
</dbReference>
<dbReference type="PANTHER" id="PTHR44013">
    <property type="entry name" value="ZINC-TYPE ALCOHOL DEHYDROGENASE-LIKE PROTEIN C16A3.02C"/>
    <property type="match status" value="1"/>
</dbReference>
<dbReference type="InterPro" id="IPR052733">
    <property type="entry name" value="Chloroplast_QOR"/>
</dbReference>
<dbReference type="InterPro" id="IPR036291">
    <property type="entry name" value="NAD(P)-bd_dom_sf"/>
</dbReference>
<dbReference type="InterPro" id="IPR011032">
    <property type="entry name" value="GroES-like_sf"/>
</dbReference>
<protein>
    <submittedName>
        <fullName evidence="1">Uncharacterized protein</fullName>
    </submittedName>
</protein>
<organism evidence="1 2">
    <name type="scientific">Rubus argutus</name>
    <name type="common">Southern blackberry</name>
    <dbReference type="NCBI Taxonomy" id="59490"/>
    <lineage>
        <taxon>Eukaryota</taxon>
        <taxon>Viridiplantae</taxon>
        <taxon>Streptophyta</taxon>
        <taxon>Embryophyta</taxon>
        <taxon>Tracheophyta</taxon>
        <taxon>Spermatophyta</taxon>
        <taxon>Magnoliopsida</taxon>
        <taxon>eudicotyledons</taxon>
        <taxon>Gunneridae</taxon>
        <taxon>Pentapetalae</taxon>
        <taxon>rosids</taxon>
        <taxon>fabids</taxon>
        <taxon>Rosales</taxon>
        <taxon>Rosaceae</taxon>
        <taxon>Rosoideae</taxon>
        <taxon>Rosoideae incertae sedis</taxon>
        <taxon>Rubus</taxon>
    </lineage>
</organism>
<name>A0AAW1Y7A3_RUBAR</name>
<dbReference type="AlphaFoldDB" id="A0AAW1Y7A3"/>
<keyword evidence="2" id="KW-1185">Reference proteome</keyword>
<reference evidence="1 2" key="1">
    <citation type="journal article" date="2023" name="G3 (Bethesda)">
        <title>A chromosome-length genome assembly and annotation of blackberry (Rubus argutus, cv. 'Hillquist').</title>
        <authorList>
            <person name="Bruna T."/>
            <person name="Aryal R."/>
            <person name="Dudchenko O."/>
            <person name="Sargent D.J."/>
            <person name="Mead D."/>
            <person name="Buti M."/>
            <person name="Cavallini A."/>
            <person name="Hytonen T."/>
            <person name="Andres J."/>
            <person name="Pham M."/>
            <person name="Weisz D."/>
            <person name="Mascagni F."/>
            <person name="Usai G."/>
            <person name="Natali L."/>
            <person name="Bassil N."/>
            <person name="Fernandez G.E."/>
            <person name="Lomsadze A."/>
            <person name="Armour M."/>
            <person name="Olukolu B."/>
            <person name="Poorten T."/>
            <person name="Britton C."/>
            <person name="Davik J."/>
            <person name="Ashrafi H."/>
            <person name="Aiden E.L."/>
            <person name="Borodovsky M."/>
            <person name="Worthington M."/>
        </authorList>
    </citation>
    <scope>NUCLEOTIDE SEQUENCE [LARGE SCALE GENOMIC DNA]</scope>
    <source>
        <strain evidence="1">PI 553951</strain>
    </source>
</reference>
<proteinExistence type="predicted"/>
<sequence length="106" mass="11195">MARPFFPSKLPHIPVTDVAGEVVEVGQGVNKFKVARPPEVSAADGAGLPVAALTAHQALTKDAGSRLMVQGQQKNILITGASGNVRLYAIQLAKLASETLSNRHLW</sequence>
<gene>
    <name evidence="1" type="ORF">M0R45_010273</name>
</gene>
<dbReference type="PANTHER" id="PTHR44013:SF1">
    <property type="entry name" value="ZINC-TYPE ALCOHOL DEHYDROGENASE-LIKE PROTEIN C16A3.02C"/>
    <property type="match status" value="1"/>
</dbReference>